<organism evidence="3 4">
    <name type="scientific">Tsukamurella asaccharolytica</name>
    <dbReference type="NCBI Taxonomy" id="2592067"/>
    <lineage>
        <taxon>Bacteria</taxon>
        <taxon>Bacillati</taxon>
        <taxon>Actinomycetota</taxon>
        <taxon>Actinomycetes</taxon>
        <taxon>Mycobacteriales</taxon>
        <taxon>Tsukamurellaceae</taxon>
        <taxon>Tsukamurella</taxon>
    </lineage>
</organism>
<sequence length="186" mass="18979">MTTSQDTQQRPIPNVPEGTPGRDWRAELPAAQPSGPQQPWRRHGPGSRAWVAVLTAVVLVIMAVVGVFVVAFGFANTAFDRQGAVVLVGSEFRPSQTSCSGVGEAAGVREGARVVFRSAGGGDSLSADLGEGVLRSGRCVFPFDYSAGGVDPDVNYAVTVAGLPASPVAGAELASTSNAVLVSLAG</sequence>
<dbReference type="RefSeq" id="WP_146564099.1">
    <property type="nucleotide sequence ID" value="NZ_VIGW01000019.1"/>
</dbReference>
<feature type="compositionally biased region" description="Polar residues" evidence="1">
    <location>
        <begin position="1"/>
        <end position="11"/>
    </location>
</feature>
<keyword evidence="4" id="KW-1185">Reference proteome</keyword>
<dbReference type="EMBL" id="VIGW01000019">
    <property type="protein sequence ID" value="TWS17743.1"/>
    <property type="molecule type" value="Genomic_DNA"/>
</dbReference>
<proteinExistence type="predicted"/>
<keyword evidence="2" id="KW-0472">Membrane</keyword>
<evidence type="ECO:0000313" key="3">
    <source>
        <dbReference type="EMBL" id="TWS17743.1"/>
    </source>
</evidence>
<keyword evidence="2" id="KW-0812">Transmembrane</keyword>
<dbReference type="Proteomes" id="UP000317291">
    <property type="component" value="Unassembled WGS sequence"/>
</dbReference>
<evidence type="ECO:0000313" key="4">
    <source>
        <dbReference type="Proteomes" id="UP000317291"/>
    </source>
</evidence>
<dbReference type="AlphaFoldDB" id="A0A5C5R5Z0"/>
<feature type="region of interest" description="Disordered" evidence="1">
    <location>
        <begin position="1"/>
        <end position="45"/>
    </location>
</feature>
<accession>A0A5C5R5Z0</accession>
<dbReference type="OrthoDB" id="4774982at2"/>
<gene>
    <name evidence="3" type="ORF">FK529_18775</name>
</gene>
<feature type="transmembrane region" description="Helical" evidence="2">
    <location>
        <begin position="49"/>
        <end position="75"/>
    </location>
</feature>
<evidence type="ECO:0000256" key="2">
    <source>
        <dbReference type="SAM" id="Phobius"/>
    </source>
</evidence>
<keyword evidence="2" id="KW-1133">Transmembrane helix</keyword>
<evidence type="ECO:0000256" key="1">
    <source>
        <dbReference type="SAM" id="MobiDB-lite"/>
    </source>
</evidence>
<reference evidence="3 4" key="1">
    <citation type="submission" date="2019-06" db="EMBL/GenBank/DDBJ databases">
        <title>Tsukamurella conjunctivitidis sp. nov., Tsukamurella assacharolytica sp. nov. and Tsukamurella sputae sp. nov. isolated from patients with conjunctivitis, bacteraemia (lymphoma) and respiratory infection (sputum) in Hong Kong.</title>
        <authorList>
            <person name="Teng J.L.L."/>
            <person name="Lee H.H."/>
            <person name="Fong J.Y.H."/>
            <person name="Fok K.M.N."/>
            <person name="Lau S.K.P."/>
            <person name="Woo P.C.Y."/>
        </authorList>
    </citation>
    <scope>NUCLEOTIDE SEQUENCE [LARGE SCALE GENOMIC DNA]</scope>
    <source>
        <strain evidence="3 4">HKU71</strain>
    </source>
</reference>
<name>A0A5C5R5Z0_9ACTN</name>
<protein>
    <submittedName>
        <fullName evidence="3">Uncharacterized protein</fullName>
    </submittedName>
</protein>
<comment type="caution">
    <text evidence="3">The sequence shown here is derived from an EMBL/GenBank/DDBJ whole genome shotgun (WGS) entry which is preliminary data.</text>
</comment>